<dbReference type="OrthoDB" id="548214at2759"/>
<evidence type="ECO:0000313" key="2">
    <source>
        <dbReference type="EMBL" id="OAF69348.1"/>
    </source>
</evidence>
<organism evidence="2 3">
    <name type="scientific">Intoshia linei</name>
    <dbReference type="NCBI Taxonomy" id="1819745"/>
    <lineage>
        <taxon>Eukaryota</taxon>
        <taxon>Metazoa</taxon>
        <taxon>Spiralia</taxon>
        <taxon>Lophotrochozoa</taxon>
        <taxon>Mesozoa</taxon>
        <taxon>Orthonectida</taxon>
        <taxon>Rhopaluridae</taxon>
        <taxon>Intoshia</taxon>
    </lineage>
</organism>
<reference evidence="2 3" key="1">
    <citation type="submission" date="2016-04" db="EMBL/GenBank/DDBJ databases">
        <title>The genome of Intoshia linei affirms orthonectids as highly simplified spiralians.</title>
        <authorList>
            <person name="Mikhailov K.V."/>
            <person name="Slusarev G.S."/>
            <person name="Nikitin M.A."/>
            <person name="Logacheva M.D."/>
            <person name="Penin A."/>
            <person name="Aleoshin V."/>
            <person name="Panchin Y.V."/>
        </authorList>
    </citation>
    <scope>NUCLEOTIDE SEQUENCE [LARGE SCALE GENOMIC DNA]</scope>
    <source>
        <strain evidence="2">Intl2013</strain>
        <tissue evidence="2">Whole animal</tissue>
    </source>
</reference>
<dbReference type="GO" id="GO:0016477">
    <property type="term" value="P:cell migration"/>
    <property type="evidence" value="ECO:0007669"/>
    <property type="project" value="TreeGrafter"/>
</dbReference>
<dbReference type="GO" id="GO:0030031">
    <property type="term" value="P:cell projection assembly"/>
    <property type="evidence" value="ECO:0007669"/>
    <property type="project" value="TreeGrafter"/>
</dbReference>
<sequence length="1146" mass="132943">MKPSSNDHKIAERLKILIDFEKDLLVRLYNLYSDPSPISEIFSNKTSEAYIKLLSKKFPHIDFNSSSINSIVLPKKELIYKSCAPHYYTFLDVMILKQQVIDLLSAIKFNRIELNISRCFVLTVHYLEMVVNFIDIMLIVSKLTKIFPVLSLFVISYSLVNNQPESKFELMGKWLIKNSIGYSDLVNDLEIYYPRMDIAVVSLKSVYSMKNMNVNSLRSSQKYNILTNIGTITEPTNDNNSIYEHLSKEWIDKCIIYIVTLNMKYSTVESRNLWKEVLRSRYVVSIVRNYTIPIHSFVIEILSKIKGQNKRIAEVKEYQSVATNEKSIETRMSMRFFLKQSLRSIKLVLQDEPGLLGPKFVTVMSLLKLTQDELKWYELHCFFQLNKKQSHVISTYFKEKYLSEILYYILEIRQIIKENVHVIVKYYTQKMLSFNLPFIHENMKKCIITSDYESQMLHFISQGIVTVTNNFDYEGVQHVNNSSSAIFQGICLDILRLFSYIFSSFSEKNLNVISQDPLVNYLNNIYYDCHLLSDTDGYIDEFTIYDFFAFFKNNLRLHFKDALQIPNQHCYIVSFVLICSHFPFAAKITINDEMTKISNESIELAKSFINLICEELSNIVTQMCDEHNELSRKLLPKNCSEIIALNAQKKRNKKERTIRGKKKLKDLMYNMDYPGSESIRRDVENLAVIDKLHIALSQLCESLNNPLANQIIIHDTVLNTKEIFSLVLEKRLTMAIQTMVIVNSERNEITRPSELLHSLTAGMRVFQCLEDYVQFDACQIFNNVMPEQSLPDFEDVSENKSIASHYVTWYTNFFIRKVAEGNIVYSPTHMSFVSMLTETTLPFAAEEYGDITEMMALTRLIGPIGMKFLCEKVIWHVLAQYNEIKKLIIKNKEVLSGIRVCYDKPKNLKDLEKQLNDHEDFLERVSIIGVLLSFYDLAQSGLRMVLESKLPFFTQLLKNFNNRVNESVETCLPGNLSVYSTFVNSSGFKTKFDPILLSSIKNIQIRSKTDEYSNSCLFMVFFAISIPKLAKMPSTLFKNSIEGSKNNVHTLCKISTYLFPILFLVYGDNDDVIPRMKEFLALLSSSMLRTHSDVNEKETKNILRDSVYLLIESIISENPFLSDDLLDYCLPKILIKKAYHNIITNS</sequence>
<dbReference type="GO" id="GO:0030866">
    <property type="term" value="P:cortical actin cytoskeleton organization"/>
    <property type="evidence" value="ECO:0007669"/>
    <property type="project" value="TreeGrafter"/>
</dbReference>
<dbReference type="InterPro" id="IPR019137">
    <property type="entry name" value="Nck-associated_protein-1"/>
</dbReference>
<comment type="similarity">
    <text evidence="1">Belongs to the HEM-1/HEM-2 family.</text>
</comment>
<accession>A0A177B500</accession>
<dbReference type="GO" id="GO:0048812">
    <property type="term" value="P:neuron projection morphogenesis"/>
    <property type="evidence" value="ECO:0007669"/>
    <property type="project" value="TreeGrafter"/>
</dbReference>
<dbReference type="PANTHER" id="PTHR12093">
    <property type="entry name" value="NCK-ASSOCIATED PROTEIN 1"/>
    <property type="match status" value="1"/>
</dbReference>
<protein>
    <submittedName>
        <fullName evidence="2">Uncharacterized protein</fullName>
    </submittedName>
</protein>
<dbReference type="GO" id="GO:0031209">
    <property type="term" value="C:SCAR complex"/>
    <property type="evidence" value="ECO:0007669"/>
    <property type="project" value="TreeGrafter"/>
</dbReference>
<dbReference type="PANTHER" id="PTHR12093:SF10">
    <property type="entry name" value="MEMBRANE-ASSOCIATED PROTEIN HEM"/>
    <property type="match status" value="1"/>
</dbReference>
<dbReference type="EMBL" id="LWCA01000296">
    <property type="protein sequence ID" value="OAF69348.1"/>
    <property type="molecule type" value="Genomic_DNA"/>
</dbReference>
<comment type="caution">
    <text evidence="2">The sequence shown here is derived from an EMBL/GenBank/DDBJ whole genome shotgun (WGS) entry which is preliminary data.</text>
</comment>
<dbReference type="Proteomes" id="UP000078046">
    <property type="component" value="Unassembled WGS sequence"/>
</dbReference>
<evidence type="ECO:0000256" key="1">
    <source>
        <dbReference type="ARBA" id="ARBA00037947"/>
    </source>
</evidence>
<dbReference type="AlphaFoldDB" id="A0A177B500"/>
<keyword evidence="3" id="KW-1185">Reference proteome</keyword>
<dbReference type="Pfam" id="PF09735">
    <property type="entry name" value="Nckap1"/>
    <property type="match status" value="1"/>
</dbReference>
<proteinExistence type="inferred from homology"/>
<evidence type="ECO:0000313" key="3">
    <source>
        <dbReference type="Proteomes" id="UP000078046"/>
    </source>
</evidence>
<gene>
    <name evidence="2" type="ORF">A3Q56_02925</name>
</gene>
<name>A0A177B500_9BILA</name>